<dbReference type="RefSeq" id="XP_043003875.1">
    <property type="nucleotide sequence ID" value="XM_043158526.1"/>
</dbReference>
<dbReference type="GeneID" id="66082449"/>
<feature type="site" description="Lowers pKa of active site Tyr" evidence="6">
    <location>
        <position position="82"/>
    </location>
</feature>
<reference evidence="8" key="1">
    <citation type="journal article" date="2021" name="Genome Biol. Evol.">
        <title>The assembled and annotated genome of the fairy-ring fungus Marasmius oreades.</title>
        <authorList>
            <person name="Hiltunen M."/>
            <person name="Ament-Velasquez S.L."/>
            <person name="Johannesson H."/>
        </authorList>
    </citation>
    <scope>NUCLEOTIDE SEQUENCE</scope>
    <source>
        <strain evidence="8">03SP1</strain>
    </source>
</reference>
<dbReference type="Proteomes" id="UP001049176">
    <property type="component" value="Chromosome 9"/>
</dbReference>
<feature type="active site" description="Proton donor" evidence="4">
    <location>
        <position position="57"/>
    </location>
</feature>
<dbReference type="PIRSF" id="PIRSF000097">
    <property type="entry name" value="AKR"/>
    <property type="match status" value="1"/>
</dbReference>
<feature type="binding site" evidence="5">
    <location>
        <position position="113"/>
    </location>
    <ligand>
        <name>substrate</name>
    </ligand>
</feature>
<dbReference type="PANTHER" id="PTHR43827">
    <property type="entry name" value="2,5-DIKETO-D-GLUCONIC ACID REDUCTASE"/>
    <property type="match status" value="1"/>
</dbReference>
<organism evidence="8 9">
    <name type="scientific">Marasmius oreades</name>
    <name type="common">fairy-ring Marasmius</name>
    <dbReference type="NCBI Taxonomy" id="181124"/>
    <lineage>
        <taxon>Eukaryota</taxon>
        <taxon>Fungi</taxon>
        <taxon>Dikarya</taxon>
        <taxon>Basidiomycota</taxon>
        <taxon>Agaricomycotina</taxon>
        <taxon>Agaricomycetes</taxon>
        <taxon>Agaricomycetidae</taxon>
        <taxon>Agaricales</taxon>
        <taxon>Marasmiineae</taxon>
        <taxon>Marasmiaceae</taxon>
        <taxon>Marasmius</taxon>
    </lineage>
</organism>
<sequence>MSAISSKSIVMKNGQELPMISLGTYAPPTGTAREDAWRWILTGLKAGYRHLDTASDYGTEKAVGKALKESGLRRDEVYITTKLRLNHVTRVKQSFNESLTNLAMDYVDLYLVHWPQGSPYHESDELVKNPDGTLKTLESPTFVEVWAEMEEILKSGKAKSIGVSNFSIKNLEILLKNAKVVPCNNQVEIHPYLRQDDLRDYCKEKGITLSAYTPSGWDKVRGDPVIVDLARKYDVSPQQVILSWHLARDMVVVTASKDEGRQKDNLNLPTLSEEDVLKINALDRGERICNKPDENGHIFGWTLEQMGW</sequence>
<evidence type="ECO:0000313" key="8">
    <source>
        <dbReference type="EMBL" id="KAG7087404.1"/>
    </source>
</evidence>
<evidence type="ECO:0000256" key="5">
    <source>
        <dbReference type="PIRSR" id="PIRSR000097-2"/>
    </source>
</evidence>
<dbReference type="OrthoDB" id="416253at2759"/>
<dbReference type="AlphaFoldDB" id="A0A9P7RPG0"/>
<dbReference type="InterPro" id="IPR036812">
    <property type="entry name" value="NAD(P)_OxRdtase_dom_sf"/>
</dbReference>
<evidence type="ECO:0000256" key="4">
    <source>
        <dbReference type="PIRSR" id="PIRSR000097-1"/>
    </source>
</evidence>
<evidence type="ECO:0000256" key="1">
    <source>
        <dbReference type="ARBA" id="ARBA00007905"/>
    </source>
</evidence>
<dbReference type="InterPro" id="IPR023210">
    <property type="entry name" value="NADP_OxRdtase_dom"/>
</dbReference>
<dbReference type="PANTHER" id="PTHR43827:SF3">
    <property type="entry name" value="NADP-DEPENDENT OXIDOREDUCTASE DOMAIN-CONTAINING PROTEIN"/>
    <property type="match status" value="1"/>
</dbReference>
<dbReference type="SUPFAM" id="SSF51430">
    <property type="entry name" value="NAD(P)-linked oxidoreductase"/>
    <property type="match status" value="1"/>
</dbReference>
<evidence type="ECO:0000256" key="6">
    <source>
        <dbReference type="PIRSR" id="PIRSR000097-3"/>
    </source>
</evidence>
<evidence type="ECO:0000256" key="3">
    <source>
        <dbReference type="ARBA" id="ARBA00023002"/>
    </source>
</evidence>
<dbReference type="GO" id="GO:0016616">
    <property type="term" value="F:oxidoreductase activity, acting on the CH-OH group of donors, NAD or NADP as acceptor"/>
    <property type="evidence" value="ECO:0007669"/>
    <property type="project" value="UniProtKB-ARBA"/>
</dbReference>
<name>A0A9P7RPG0_9AGAR</name>
<dbReference type="CDD" id="cd19071">
    <property type="entry name" value="AKR_AKR1-5-like"/>
    <property type="match status" value="1"/>
</dbReference>
<dbReference type="InterPro" id="IPR018170">
    <property type="entry name" value="Aldo/ket_reductase_CS"/>
</dbReference>
<evidence type="ECO:0000313" key="9">
    <source>
        <dbReference type="Proteomes" id="UP001049176"/>
    </source>
</evidence>
<protein>
    <recommendedName>
        <fullName evidence="7">NADP-dependent oxidoreductase domain-containing protein</fullName>
    </recommendedName>
</protein>
<dbReference type="Gene3D" id="3.20.20.100">
    <property type="entry name" value="NADP-dependent oxidoreductase domain"/>
    <property type="match status" value="1"/>
</dbReference>
<dbReference type="EMBL" id="CM032189">
    <property type="protein sequence ID" value="KAG7087404.1"/>
    <property type="molecule type" value="Genomic_DNA"/>
</dbReference>
<dbReference type="Pfam" id="PF00248">
    <property type="entry name" value="Aldo_ket_red"/>
    <property type="match status" value="1"/>
</dbReference>
<gene>
    <name evidence="8" type="ORF">E1B28_013374</name>
</gene>
<dbReference type="InterPro" id="IPR020471">
    <property type="entry name" value="AKR"/>
</dbReference>
<dbReference type="PRINTS" id="PR00069">
    <property type="entry name" value="ALDKETRDTASE"/>
</dbReference>
<comment type="caution">
    <text evidence="8">The sequence shown here is derived from an EMBL/GenBank/DDBJ whole genome shotgun (WGS) entry which is preliminary data.</text>
</comment>
<feature type="domain" description="NADP-dependent oxidoreductase" evidence="7">
    <location>
        <begin position="20"/>
        <end position="283"/>
    </location>
</feature>
<evidence type="ECO:0000259" key="7">
    <source>
        <dbReference type="Pfam" id="PF00248"/>
    </source>
</evidence>
<dbReference type="KEGG" id="more:E1B28_013374"/>
<keyword evidence="9" id="KW-1185">Reference proteome</keyword>
<evidence type="ECO:0000256" key="2">
    <source>
        <dbReference type="ARBA" id="ARBA00022857"/>
    </source>
</evidence>
<dbReference type="PROSITE" id="PS00798">
    <property type="entry name" value="ALDOKETO_REDUCTASE_1"/>
    <property type="match status" value="1"/>
</dbReference>
<accession>A0A9P7RPG0</accession>
<dbReference type="FunFam" id="3.20.20.100:FF:000002">
    <property type="entry name" value="2,5-diketo-D-gluconic acid reductase A"/>
    <property type="match status" value="1"/>
</dbReference>
<keyword evidence="3" id="KW-0560">Oxidoreductase</keyword>
<comment type="similarity">
    <text evidence="1">Belongs to the aldo/keto reductase family.</text>
</comment>
<keyword evidence="2" id="KW-0521">NADP</keyword>
<dbReference type="PROSITE" id="PS00062">
    <property type="entry name" value="ALDOKETO_REDUCTASE_2"/>
    <property type="match status" value="1"/>
</dbReference>
<proteinExistence type="inferred from homology"/>